<organism evidence="1 2">
    <name type="scientific">Alternaria gaisen</name>
    <dbReference type="NCBI Taxonomy" id="167740"/>
    <lineage>
        <taxon>Eukaryota</taxon>
        <taxon>Fungi</taxon>
        <taxon>Dikarya</taxon>
        <taxon>Ascomycota</taxon>
        <taxon>Pezizomycotina</taxon>
        <taxon>Dothideomycetes</taxon>
        <taxon>Pleosporomycetidae</taxon>
        <taxon>Pleosporales</taxon>
        <taxon>Pleosporineae</taxon>
        <taxon>Pleosporaceae</taxon>
        <taxon>Alternaria</taxon>
        <taxon>Alternaria sect. Alternaria</taxon>
    </lineage>
</organism>
<proteinExistence type="predicted"/>
<keyword evidence="2" id="KW-1185">Reference proteome</keyword>
<comment type="caution">
    <text evidence="1">The sequence shown here is derived from an EMBL/GenBank/DDBJ whole genome shotgun (WGS) entry which is preliminary data.</text>
</comment>
<protein>
    <submittedName>
        <fullName evidence="1">Uncharacterized protein</fullName>
    </submittedName>
</protein>
<dbReference type="EMBL" id="PDWZ02000017">
    <property type="protein sequence ID" value="KAB2099474.1"/>
    <property type="molecule type" value="Genomic_DNA"/>
</dbReference>
<evidence type="ECO:0000313" key="2">
    <source>
        <dbReference type="Proteomes" id="UP000293547"/>
    </source>
</evidence>
<accession>A0ACB6F4Y2</accession>
<dbReference type="Proteomes" id="UP000293547">
    <property type="component" value="Unassembled WGS sequence"/>
</dbReference>
<sequence>MPGTVTSSAPFRTIAVKQLHSTFGAEVVGADFTNMTNEQFDEIKQAMAKYSVLVFRKANLSDDEHVAFSRKLGELHDLKLHVKNHRFKHLELFDVGNVDDDGKPFAVDSPRTLFGRGNAVFHNDSSFNRQRASWSILRAVKLPPPGTGGETEYADSLAAWDNLDEEFKGELLKRELVGVHSFLQLRKLGAPEYFADVDPYSQPMARHKIVSTHEPSGRKTLYVGNYLHHIEKPDGTPLPEEENAALMEKLIGHVTRPENVLRLEWYDNGDMIAWDNVSTLHRATGGIYEGKFTRDMRRTTVKDDSPEGWGVNSTEKVLATDTVNLSSLNYFTK</sequence>
<reference evidence="1 2" key="1">
    <citation type="journal article" date="2019" name="bioRxiv">
        <title>Genomics, evolutionary history and diagnostics of the Alternaria alternata species group including apple and Asian pear pathotypes.</title>
        <authorList>
            <person name="Armitage A.D."/>
            <person name="Cockerton H.M."/>
            <person name="Sreenivasaprasad S."/>
            <person name="Woodhall J.W."/>
            <person name="Lane C.R."/>
            <person name="Harrison R.J."/>
            <person name="Clarkson J.P."/>
        </authorList>
    </citation>
    <scope>NUCLEOTIDE SEQUENCE [LARGE SCALE GENOMIC DNA]</scope>
    <source>
        <strain evidence="1 2">FERA 650</strain>
    </source>
</reference>
<evidence type="ECO:0000313" key="1">
    <source>
        <dbReference type="EMBL" id="KAB2099474.1"/>
    </source>
</evidence>
<gene>
    <name evidence="1" type="ORF">AG0111_0g12261</name>
</gene>
<name>A0ACB6F4Y2_9PLEO</name>